<evidence type="ECO:0000313" key="1">
    <source>
        <dbReference type="EMBL" id="TEA18026.1"/>
    </source>
</evidence>
<reference evidence="1 2" key="1">
    <citation type="submission" date="2018-11" db="EMBL/GenBank/DDBJ databases">
        <title>Genome sequence and assembly of Colletotrichum sidae.</title>
        <authorList>
            <person name="Gan P."/>
            <person name="Shirasu K."/>
        </authorList>
    </citation>
    <scope>NUCLEOTIDE SEQUENCE [LARGE SCALE GENOMIC DNA]</scope>
    <source>
        <strain evidence="1 2">CBS 518.97</strain>
    </source>
</reference>
<evidence type="ECO:0008006" key="3">
    <source>
        <dbReference type="Google" id="ProtNLM"/>
    </source>
</evidence>
<dbReference type="AlphaFoldDB" id="A0A4R8TI01"/>
<accession>A0A4R8TI01</accession>
<sequence length="290" mass="32429">MCLHVKYICPSCRRPLSQQAEDYREACGLTLTYPDPQMLPQGYAEAHAQVEYHERIPLPMDIAERTNFTCPTVGCAYNPTTLLSDGNDPVFLTIVRCPGCDHIFTTESLKLDCNSIGVLQRFLAQNADLRPPILGRQWWRQYACSQVHNGCLWSNQLRSSTIERVAAIRNYLRGRPTLSSLLLPLPTNGGIVPERWLLAHTGVRTPSDNPAPAGQIAATTRRAWTPEETQLLVSMKEAGFETRHIAISLGRSSQQVRAKWRYIQGYRRWGSQDNGGEYNGEGLSESGNAA</sequence>
<proteinExistence type="predicted"/>
<evidence type="ECO:0000313" key="2">
    <source>
        <dbReference type="Proteomes" id="UP000295604"/>
    </source>
</evidence>
<organism evidence="1 2">
    <name type="scientific">Colletotrichum sidae</name>
    <dbReference type="NCBI Taxonomy" id="1347389"/>
    <lineage>
        <taxon>Eukaryota</taxon>
        <taxon>Fungi</taxon>
        <taxon>Dikarya</taxon>
        <taxon>Ascomycota</taxon>
        <taxon>Pezizomycotina</taxon>
        <taxon>Sordariomycetes</taxon>
        <taxon>Hypocreomycetidae</taxon>
        <taxon>Glomerellales</taxon>
        <taxon>Glomerellaceae</taxon>
        <taxon>Colletotrichum</taxon>
        <taxon>Colletotrichum orbiculare species complex</taxon>
    </lineage>
</organism>
<dbReference type="EMBL" id="QAPF01000073">
    <property type="protein sequence ID" value="TEA18026.1"/>
    <property type="molecule type" value="Genomic_DNA"/>
</dbReference>
<dbReference type="Proteomes" id="UP000295604">
    <property type="component" value="Unassembled WGS sequence"/>
</dbReference>
<dbReference type="CDD" id="cd00167">
    <property type="entry name" value="SANT"/>
    <property type="match status" value="1"/>
</dbReference>
<comment type="caution">
    <text evidence="1">The sequence shown here is derived from an EMBL/GenBank/DDBJ whole genome shotgun (WGS) entry which is preliminary data.</text>
</comment>
<gene>
    <name evidence="1" type="ORF">C8034_v011221</name>
</gene>
<name>A0A4R8TI01_9PEZI</name>
<keyword evidence="2" id="KW-1185">Reference proteome</keyword>
<dbReference type="InterPro" id="IPR001005">
    <property type="entry name" value="SANT/Myb"/>
</dbReference>
<protein>
    <recommendedName>
        <fullName evidence="3">Myb-like domain-containing protein</fullName>
    </recommendedName>
</protein>